<proteinExistence type="predicted"/>
<gene>
    <name evidence="2" type="ORF">DSL92_03275</name>
</gene>
<protein>
    <submittedName>
        <fullName evidence="2">Uncharacterized protein</fullName>
    </submittedName>
</protein>
<evidence type="ECO:0000256" key="1">
    <source>
        <dbReference type="SAM" id="MobiDB-lite"/>
    </source>
</evidence>
<dbReference type="AlphaFoldDB" id="A0A3S0QG41"/>
<name>A0A3S0QG41_9GAMM</name>
<dbReference type="EMBL" id="RXHI01000008">
    <property type="protein sequence ID" value="RUA22862.1"/>
    <property type="molecule type" value="Genomic_DNA"/>
</dbReference>
<evidence type="ECO:0000313" key="2">
    <source>
        <dbReference type="EMBL" id="RUA22862.1"/>
    </source>
</evidence>
<reference evidence="2" key="1">
    <citation type="submission" date="2018-12" db="EMBL/GenBank/DDBJ databases">
        <authorList>
            <person name="Jadhav K."/>
            <person name="Kushwaha B."/>
            <person name="Jadhav I."/>
        </authorList>
    </citation>
    <scope>NUCLEOTIDE SEQUENCE [LARGE SCALE GENOMIC DNA]</scope>
    <source>
        <strain evidence="2">SBS 10</strain>
    </source>
</reference>
<comment type="caution">
    <text evidence="2">The sequence shown here is derived from an EMBL/GenBank/DDBJ whole genome shotgun (WGS) entry which is preliminary data.</text>
</comment>
<accession>A0A3S0QG41</accession>
<sequence length="87" mass="9640">MRRQEMSSRGSRPTAAPMARCGPSVRKNAARFRLSVGNCRLSDDGFINRWSWSADEQVPALPKPASTCFSRSPAKNSSAYAIEEVDY</sequence>
<feature type="region of interest" description="Disordered" evidence="1">
    <location>
        <begin position="1"/>
        <end position="22"/>
    </location>
</feature>
<organism evidence="2">
    <name type="scientific">Billgrantia gudaonensis</name>
    <dbReference type="NCBI Taxonomy" id="376427"/>
    <lineage>
        <taxon>Bacteria</taxon>
        <taxon>Pseudomonadati</taxon>
        <taxon>Pseudomonadota</taxon>
        <taxon>Gammaproteobacteria</taxon>
        <taxon>Oceanospirillales</taxon>
        <taxon>Halomonadaceae</taxon>
        <taxon>Billgrantia</taxon>
    </lineage>
</organism>